<comment type="subcellular location">
    <subcellularLocation>
        <location evidence="1">Mitochondrion inner membrane</location>
        <topology evidence="1">Single-pass membrane protein</topology>
    </subcellularLocation>
</comment>
<evidence type="ECO:0000256" key="9">
    <source>
        <dbReference type="ARBA" id="ARBA00023128"/>
    </source>
</evidence>
<evidence type="ECO:0000313" key="14">
    <source>
        <dbReference type="Proteomes" id="UP000789831"/>
    </source>
</evidence>
<dbReference type="InterPro" id="IPR019533">
    <property type="entry name" value="Peptidase_S26"/>
</dbReference>
<dbReference type="PRINTS" id="PR00727">
    <property type="entry name" value="LEADERPTASE"/>
</dbReference>
<proteinExistence type="inferred from homology"/>
<evidence type="ECO:0000256" key="7">
    <source>
        <dbReference type="ARBA" id="ARBA00022801"/>
    </source>
</evidence>
<name>A0A9N9G7V5_9GLOM</name>
<evidence type="ECO:0000259" key="12">
    <source>
        <dbReference type="Pfam" id="PF10502"/>
    </source>
</evidence>
<dbReference type="Gene3D" id="2.10.109.10">
    <property type="entry name" value="Umud Fragment, subunit A"/>
    <property type="match status" value="1"/>
</dbReference>
<evidence type="ECO:0000256" key="5">
    <source>
        <dbReference type="ARBA" id="ARBA00022692"/>
    </source>
</evidence>
<dbReference type="EMBL" id="CAJVPL010001697">
    <property type="protein sequence ID" value="CAG8583503.1"/>
    <property type="molecule type" value="Genomic_DNA"/>
</dbReference>
<evidence type="ECO:0000256" key="11">
    <source>
        <dbReference type="PIRSR" id="PIRSR600223-1"/>
    </source>
</evidence>
<dbReference type="PANTHER" id="PTHR46041:SF2">
    <property type="entry name" value="MITOCHONDRIAL INNER MEMBRANE PROTEASE SUBUNIT 2"/>
    <property type="match status" value="1"/>
</dbReference>
<dbReference type="GO" id="GO:0004252">
    <property type="term" value="F:serine-type endopeptidase activity"/>
    <property type="evidence" value="ECO:0007669"/>
    <property type="project" value="InterPro"/>
</dbReference>
<keyword evidence="14" id="KW-1185">Reference proteome</keyword>
<keyword evidence="7" id="KW-0378">Hydrolase</keyword>
<comment type="caution">
    <text evidence="13">The sequence shown here is derived from an EMBL/GenBank/DDBJ whole genome shotgun (WGS) entry which is preliminary data.</text>
</comment>
<evidence type="ECO:0000256" key="2">
    <source>
        <dbReference type="ARBA" id="ARBA00007066"/>
    </source>
</evidence>
<dbReference type="InterPro" id="IPR037730">
    <property type="entry name" value="IMP2"/>
</dbReference>
<keyword evidence="4" id="KW-0645">Protease</keyword>
<dbReference type="GO" id="GO:0006627">
    <property type="term" value="P:protein processing involved in protein targeting to mitochondrion"/>
    <property type="evidence" value="ECO:0007669"/>
    <property type="project" value="InterPro"/>
</dbReference>
<keyword evidence="8" id="KW-1133">Transmembrane helix</keyword>
<gene>
    <name evidence="13" type="ORF">AGERDE_LOCUS8243</name>
</gene>
<accession>A0A9N9G7V5</accession>
<comment type="similarity">
    <text evidence="2">Belongs to the peptidase S26 family. IMP2 subfamily.</text>
</comment>
<keyword evidence="9" id="KW-0496">Mitochondrion</keyword>
<dbReference type="PANTHER" id="PTHR46041">
    <property type="entry name" value="MITOCHONDRIAL INNER MEMBRANE PROTEASE SUBUNIT 2"/>
    <property type="match status" value="1"/>
</dbReference>
<dbReference type="FunFam" id="2.10.109.10:FF:000005">
    <property type="entry name" value="Mitochondrial inner membrane protease subunit"/>
    <property type="match status" value="1"/>
</dbReference>
<evidence type="ECO:0000256" key="3">
    <source>
        <dbReference type="ARBA" id="ARBA00013650"/>
    </source>
</evidence>
<evidence type="ECO:0000256" key="8">
    <source>
        <dbReference type="ARBA" id="ARBA00022989"/>
    </source>
</evidence>
<keyword evidence="6" id="KW-0999">Mitochondrion inner membrane</keyword>
<dbReference type="CDD" id="cd06530">
    <property type="entry name" value="S26_SPase_I"/>
    <property type="match status" value="1"/>
</dbReference>
<dbReference type="Proteomes" id="UP000789831">
    <property type="component" value="Unassembled WGS sequence"/>
</dbReference>
<evidence type="ECO:0000313" key="13">
    <source>
        <dbReference type="EMBL" id="CAG8583503.1"/>
    </source>
</evidence>
<evidence type="ECO:0000256" key="1">
    <source>
        <dbReference type="ARBA" id="ARBA00004434"/>
    </source>
</evidence>
<feature type="domain" description="Peptidase S26" evidence="12">
    <location>
        <begin position="110"/>
        <end position="150"/>
    </location>
</feature>
<evidence type="ECO:0000256" key="10">
    <source>
        <dbReference type="ARBA" id="ARBA00023136"/>
    </source>
</evidence>
<dbReference type="GO" id="GO:0006465">
    <property type="term" value="P:signal peptide processing"/>
    <property type="evidence" value="ECO:0007669"/>
    <property type="project" value="InterPro"/>
</dbReference>
<organism evidence="13 14">
    <name type="scientific">Ambispora gerdemannii</name>
    <dbReference type="NCBI Taxonomy" id="144530"/>
    <lineage>
        <taxon>Eukaryota</taxon>
        <taxon>Fungi</taxon>
        <taxon>Fungi incertae sedis</taxon>
        <taxon>Mucoromycota</taxon>
        <taxon>Glomeromycotina</taxon>
        <taxon>Glomeromycetes</taxon>
        <taxon>Archaeosporales</taxon>
        <taxon>Ambisporaceae</taxon>
        <taxon>Ambispora</taxon>
    </lineage>
</organism>
<dbReference type="InterPro" id="IPR000223">
    <property type="entry name" value="Pept_S26A_signal_pept_1"/>
</dbReference>
<dbReference type="OrthoDB" id="308440at2759"/>
<keyword evidence="10" id="KW-0472">Membrane</keyword>
<evidence type="ECO:0000256" key="6">
    <source>
        <dbReference type="ARBA" id="ARBA00022792"/>
    </source>
</evidence>
<feature type="domain" description="Peptidase S26" evidence="12">
    <location>
        <begin position="21"/>
        <end position="99"/>
    </location>
</feature>
<dbReference type="InterPro" id="IPR036286">
    <property type="entry name" value="LexA/Signal_pep-like_sf"/>
</dbReference>
<evidence type="ECO:0000256" key="4">
    <source>
        <dbReference type="ARBA" id="ARBA00022670"/>
    </source>
</evidence>
<dbReference type="AlphaFoldDB" id="A0A9N9G7V5"/>
<sequence>MSKFFHNPKAQYILRKLGWVPVFAFFVDHVYSVASVNGRSMQPTFNPDSNKLRHDIVLLNRWAIAWRKYEIGDVVTLWSPFDPDLLITKRIIALEGDTVITLPPYPDKLVNVPKGYCWVEGDENFHSKDSNSFGPVPLGLINAKVTHIIWPLSRFGKVPIITRPGRVFYGVSNFSVVGNIV</sequence>
<dbReference type="SUPFAM" id="SSF51306">
    <property type="entry name" value="LexA/Signal peptidase"/>
    <property type="match status" value="1"/>
</dbReference>
<dbReference type="Pfam" id="PF10502">
    <property type="entry name" value="Peptidase_S26"/>
    <property type="match status" value="2"/>
</dbReference>
<dbReference type="GO" id="GO:0042720">
    <property type="term" value="C:mitochondrial inner membrane peptidase complex"/>
    <property type="evidence" value="ECO:0007669"/>
    <property type="project" value="InterPro"/>
</dbReference>
<feature type="active site" evidence="11">
    <location>
        <position position="40"/>
    </location>
</feature>
<protein>
    <recommendedName>
        <fullName evidence="3">Mitochondrial inner membrane protease subunit 2</fullName>
    </recommendedName>
</protein>
<reference evidence="13" key="1">
    <citation type="submission" date="2021-06" db="EMBL/GenBank/DDBJ databases">
        <authorList>
            <person name="Kallberg Y."/>
            <person name="Tangrot J."/>
            <person name="Rosling A."/>
        </authorList>
    </citation>
    <scope>NUCLEOTIDE SEQUENCE</scope>
    <source>
        <strain evidence="13">MT106</strain>
    </source>
</reference>
<feature type="active site" evidence="11">
    <location>
        <position position="89"/>
    </location>
</feature>
<keyword evidence="5" id="KW-0812">Transmembrane</keyword>